<gene>
    <name evidence="2" type="ORF">RFI_21677</name>
</gene>
<dbReference type="InterPro" id="IPR036873">
    <property type="entry name" value="Rhodanese-like_dom_sf"/>
</dbReference>
<evidence type="ECO:0000259" key="1">
    <source>
        <dbReference type="PROSITE" id="PS50206"/>
    </source>
</evidence>
<dbReference type="AlphaFoldDB" id="X6MNW1"/>
<sequence>MAYDSKIHSRGKGKEKEGLRVEELKKKKIESWKYLTAKELEEIMKNEKETEKMIIIDVRSEKKDWIGGNIKGSINISFEIFLSKIEEIINLYNNKKYIIIHCMHSKCRAPHIATWYCSIIQHLFKIYNKNRFTSSIWKKKNNNDCDNNSNNILDLSKINLSYSQYQNLLLQKVFVLQSGFHGWINDHFKLCYPSSDPYHHPFISNFHPNMWVITQDHSLQFHFTHITE</sequence>
<keyword evidence="3" id="KW-1185">Reference proteome</keyword>
<dbReference type="GO" id="GO:0005634">
    <property type="term" value="C:nucleus"/>
    <property type="evidence" value="ECO:0007669"/>
    <property type="project" value="TreeGrafter"/>
</dbReference>
<feature type="domain" description="Rhodanese" evidence="1">
    <location>
        <begin position="49"/>
        <end position="192"/>
    </location>
</feature>
<dbReference type="SMART" id="SM00450">
    <property type="entry name" value="RHOD"/>
    <property type="match status" value="1"/>
</dbReference>
<dbReference type="EMBL" id="ASPP01018876">
    <property type="protein sequence ID" value="ETO15688.1"/>
    <property type="molecule type" value="Genomic_DNA"/>
</dbReference>
<organism evidence="2 3">
    <name type="scientific">Reticulomyxa filosa</name>
    <dbReference type="NCBI Taxonomy" id="46433"/>
    <lineage>
        <taxon>Eukaryota</taxon>
        <taxon>Sar</taxon>
        <taxon>Rhizaria</taxon>
        <taxon>Retaria</taxon>
        <taxon>Foraminifera</taxon>
        <taxon>Monothalamids</taxon>
        <taxon>Reticulomyxidae</taxon>
        <taxon>Reticulomyxa</taxon>
    </lineage>
</organism>
<dbReference type="GO" id="GO:0004725">
    <property type="term" value="F:protein tyrosine phosphatase activity"/>
    <property type="evidence" value="ECO:0007669"/>
    <property type="project" value="TreeGrafter"/>
</dbReference>
<protein>
    <recommendedName>
        <fullName evidence="1">Rhodanese domain-containing protein</fullName>
    </recommendedName>
</protein>
<dbReference type="Pfam" id="PF00581">
    <property type="entry name" value="Rhodanese"/>
    <property type="match status" value="1"/>
</dbReference>
<dbReference type="Proteomes" id="UP000023152">
    <property type="component" value="Unassembled WGS sequence"/>
</dbReference>
<dbReference type="InterPro" id="IPR001763">
    <property type="entry name" value="Rhodanese-like_dom"/>
</dbReference>
<reference evidence="2 3" key="1">
    <citation type="journal article" date="2013" name="Curr. Biol.">
        <title>The Genome of the Foraminiferan Reticulomyxa filosa.</title>
        <authorList>
            <person name="Glockner G."/>
            <person name="Hulsmann N."/>
            <person name="Schleicher M."/>
            <person name="Noegel A.A."/>
            <person name="Eichinger L."/>
            <person name="Gallinger C."/>
            <person name="Pawlowski J."/>
            <person name="Sierra R."/>
            <person name="Euteneuer U."/>
            <person name="Pillet L."/>
            <person name="Moustafa A."/>
            <person name="Platzer M."/>
            <person name="Groth M."/>
            <person name="Szafranski K."/>
            <person name="Schliwa M."/>
        </authorList>
    </citation>
    <scope>NUCLEOTIDE SEQUENCE [LARGE SCALE GENOMIC DNA]</scope>
</reference>
<proteinExistence type="predicted"/>
<dbReference type="PANTHER" id="PTHR10828:SF38">
    <property type="entry name" value="ARSENICAL-RESISTANCE PROTEIN 2-RELATED"/>
    <property type="match status" value="1"/>
</dbReference>
<dbReference type="PROSITE" id="PS50206">
    <property type="entry name" value="RHODANESE_3"/>
    <property type="match status" value="1"/>
</dbReference>
<dbReference type="GO" id="GO:0005737">
    <property type="term" value="C:cytoplasm"/>
    <property type="evidence" value="ECO:0007669"/>
    <property type="project" value="TreeGrafter"/>
</dbReference>
<dbReference type="SUPFAM" id="SSF52821">
    <property type="entry name" value="Rhodanese/Cell cycle control phosphatase"/>
    <property type="match status" value="1"/>
</dbReference>
<dbReference type="Gene3D" id="3.40.250.10">
    <property type="entry name" value="Rhodanese-like domain"/>
    <property type="match status" value="1"/>
</dbReference>
<comment type="caution">
    <text evidence="2">The sequence shown here is derived from an EMBL/GenBank/DDBJ whole genome shotgun (WGS) entry which is preliminary data.</text>
</comment>
<dbReference type="PANTHER" id="PTHR10828">
    <property type="entry name" value="M-PHASE INDUCER PHOSPHATASE DUAL SPECIFICITY PHOSPHATASE CDC25"/>
    <property type="match status" value="1"/>
</dbReference>
<evidence type="ECO:0000313" key="3">
    <source>
        <dbReference type="Proteomes" id="UP000023152"/>
    </source>
</evidence>
<name>X6MNW1_RETFI</name>
<evidence type="ECO:0000313" key="2">
    <source>
        <dbReference type="EMBL" id="ETO15688.1"/>
    </source>
</evidence>
<accession>X6MNW1</accession>